<dbReference type="PANTHER" id="PTHR11690:SF175">
    <property type="entry name" value="PICKPOCKET 13-RELATED"/>
    <property type="match status" value="1"/>
</dbReference>
<dbReference type="Pfam" id="PF00858">
    <property type="entry name" value="ASC"/>
    <property type="match status" value="1"/>
</dbReference>
<evidence type="ECO:0000256" key="13">
    <source>
        <dbReference type="SAM" id="Phobius"/>
    </source>
</evidence>
<evidence type="ECO:0000256" key="11">
    <source>
        <dbReference type="ARBA" id="ARBA00023303"/>
    </source>
</evidence>
<feature type="transmembrane region" description="Helical" evidence="13">
    <location>
        <begin position="48"/>
        <end position="69"/>
    </location>
</feature>
<name>A0ABQ7QBI7_PLUXY</name>
<evidence type="ECO:0000256" key="8">
    <source>
        <dbReference type="ARBA" id="ARBA00023065"/>
    </source>
</evidence>
<comment type="subcellular location">
    <subcellularLocation>
        <location evidence="1">Membrane</location>
        <topology evidence="1">Multi-pass membrane protein</topology>
    </subcellularLocation>
</comment>
<evidence type="ECO:0000256" key="4">
    <source>
        <dbReference type="ARBA" id="ARBA00022461"/>
    </source>
</evidence>
<keyword evidence="5 12" id="KW-0812">Transmembrane</keyword>
<evidence type="ECO:0000256" key="1">
    <source>
        <dbReference type="ARBA" id="ARBA00004141"/>
    </source>
</evidence>
<keyword evidence="10 12" id="KW-0739">Sodium transport</keyword>
<dbReference type="Gene3D" id="1.10.287.770">
    <property type="entry name" value="YojJ-like"/>
    <property type="match status" value="1"/>
</dbReference>
<keyword evidence="3 12" id="KW-0813">Transport</keyword>
<protein>
    <submittedName>
        <fullName evidence="14">Uncharacterized protein</fullName>
    </submittedName>
</protein>
<evidence type="ECO:0000256" key="6">
    <source>
        <dbReference type="ARBA" id="ARBA00022989"/>
    </source>
</evidence>
<reference evidence="14 15" key="1">
    <citation type="submission" date="2021-06" db="EMBL/GenBank/DDBJ databases">
        <title>A haploid diamondback moth (Plutella xylostella L.) genome assembly resolves 31 chromosomes and identifies a diamide resistance mutation.</title>
        <authorList>
            <person name="Ward C.M."/>
            <person name="Perry K.D."/>
            <person name="Baker G."/>
            <person name="Powis K."/>
            <person name="Heckel D.G."/>
            <person name="Baxter S.W."/>
        </authorList>
    </citation>
    <scope>NUCLEOTIDE SEQUENCE [LARGE SCALE GENOMIC DNA]</scope>
    <source>
        <strain evidence="14 15">LV</strain>
        <tissue evidence="14">Single pupa</tissue>
    </source>
</reference>
<organism evidence="14 15">
    <name type="scientific">Plutella xylostella</name>
    <name type="common">Diamondback moth</name>
    <name type="synonym">Plutella maculipennis</name>
    <dbReference type="NCBI Taxonomy" id="51655"/>
    <lineage>
        <taxon>Eukaryota</taxon>
        <taxon>Metazoa</taxon>
        <taxon>Ecdysozoa</taxon>
        <taxon>Arthropoda</taxon>
        <taxon>Hexapoda</taxon>
        <taxon>Insecta</taxon>
        <taxon>Pterygota</taxon>
        <taxon>Neoptera</taxon>
        <taxon>Endopterygota</taxon>
        <taxon>Lepidoptera</taxon>
        <taxon>Glossata</taxon>
        <taxon>Ditrysia</taxon>
        <taxon>Yponomeutoidea</taxon>
        <taxon>Plutellidae</taxon>
        <taxon>Plutella</taxon>
    </lineage>
</organism>
<evidence type="ECO:0000256" key="12">
    <source>
        <dbReference type="RuleBase" id="RU000679"/>
    </source>
</evidence>
<dbReference type="InterPro" id="IPR001873">
    <property type="entry name" value="ENaC"/>
</dbReference>
<keyword evidence="4 12" id="KW-0894">Sodium channel</keyword>
<evidence type="ECO:0000313" key="15">
    <source>
        <dbReference type="Proteomes" id="UP000823941"/>
    </source>
</evidence>
<dbReference type="Gene3D" id="2.60.470.10">
    <property type="entry name" value="Acid-sensing ion channels like domains"/>
    <property type="match status" value="1"/>
</dbReference>
<evidence type="ECO:0000256" key="7">
    <source>
        <dbReference type="ARBA" id="ARBA00023053"/>
    </source>
</evidence>
<evidence type="ECO:0000256" key="5">
    <source>
        <dbReference type="ARBA" id="ARBA00022692"/>
    </source>
</evidence>
<dbReference type="EMBL" id="JAHIBW010000017">
    <property type="protein sequence ID" value="KAG7302592.1"/>
    <property type="molecule type" value="Genomic_DNA"/>
</dbReference>
<accession>A0ABQ7QBI7</accession>
<dbReference type="PANTHER" id="PTHR11690">
    <property type="entry name" value="AMILORIDE-SENSITIVE SODIUM CHANNEL-RELATED"/>
    <property type="match status" value="1"/>
</dbReference>
<sequence length="454" mass="52805">MIKIQPKPNRYKKVIAKRLRTLYKRFIDTCSNLTVHGPRLLVRPDIPLIYRLIYFIIYIHVWLAVVYSIRRYYHHYREHTLRFTTRTDYLEWSTTLPSTTVCESPDIDDIRHKARHWYPEEEDDVIDRYMLEVAFFDGSCFSCISDGLSQAGPKDFQDIAEAFRSECETLFNTCYLNEKKLQCCEVFRPINTEYGICFSSNNKHVAPRLHSTSRAVLDDALVISFSRDVEVFLHSPEDIPFYNMEYDQRVTVTIGSSATLVFSITEIVNEPEVINTAPEVRKCRFPSENLPEHKAYSLYSYSVCITQCRIAAQLEICGCVHHLSPPEYKDQFCNIEGLKCLTINHDKFRKLRVPGLNETGLDCECLPSCTEPDFNIISKELSEPQRDVLESRLKLVLNNKPYERVTRQVSRTPLDLVVAMGNCIGLFFGGSFLSVIEIFYYLCFKKWSYTNSFS</sequence>
<evidence type="ECO:0000256" key="2">
    <source>
        <dbReference type="ARBA" id="ARBA00007193"/>
    </source>
</evidence>
<comment type="caution">
    <text evidence="14">The sequence shown here is derived from an EMBL/GenBank/DDBJ whole genome shotgun (WGS) entry which is preliminary data.</text>
</comment>
<comment type="similarity">
    <text evidence="2 12">Belongs to the amiloride-sensitive sodium channel (TC 1.A.6) family.</text>
</comment>
<keyword evidence="7" id="KW-0915">Sodium</keyword>
<evidence type="ECO:0000256" key="9">
    <source>
        <dbReference type="ARBA" id="ARBA00023136"/>
    </source>
</evidence>
<keyword evidence="6 13" id="KW-1133">Transmembrane helix</keyword>
<dbReference type="Proteomes" id="UP000823941">
    <property type="component" value="Chromosome 17"/>
</dbReference>
<proteinExistence type="inferred from homology"/>
<gene>
    <name evidence="14" type="ORF">JYU34_012529</name>
</gene>
<evidence type="ECO:0000256" key="3">
    <source>
        <dbReference type="ARBA" id="ARBA00022448"/>
    </source>
</evidence>
<keyword evidence="11 12" id="KW-0407">Ion channel</keyword>
<evidence type="ECO:0000256" key="10">
    <source>
        <dbReference type="ARBA" id="ARBA00023201"/>
    </source>
</evidence>
<feature type="transmembrane region" description="Helical" evidence="13">
    <location>
        <begin position="416"/>
        <end position="442"/>
    </location>
</feature>
<keyword evidence="9 13" id="KW-0472">Membrane</keyword>
<keyword evidence="15" id="KW-1185">Reference proteome</keyword>
<keyword evidence="8 12" id="KW-0406">Ion transport</keyword>
<evidence type="ECO:0000313" key="14">
    <source>
        <dbReference type="EMBL" id="KAG7302592.1"/>
    </source>
</evidence>